<gene>
    <name evidence="9" type="primary">HARB1</name>
    <name evidence="9" type="ORF">A0H76_1207</name>
</gene>
<evidence type="ECO:0000313" key="10">
    <source>
        <dbReference type="Proteomes" id="UP000192501"/>
    </source>
</evidence>
<organism evidence="9 10">
    <name type="scientific">Hepatospora eriocheir</name>
    <dbReference type="NCBI Taxonomy" id="1081669"/>
    <lineage>
        <taxon>Eukaryota</taxon>
        <taxon>Fungi</taxon>
        <taxon>Fungi incertae sedis</taxon>
        <taxon>Microsporidia</taxon>
        <taxon>Hepatosporidae</taxon>
        <taxon>Hepatospora</taxon>
    </lineage>
</organism>
<sequence>MNRLRLFLILEIIYDDDEALLILLLRNKYYYPSISLALDLFNLGLDLQLNTKFRFQKRTILEILEIICVNSTIPKSLLIDKLIMFLTYIGRKINYSDIADLFGISRSKAFYDIHFMVKLILKVKNDYIKLPNSDEFKILSEKFLKHSKLKNTVLVVDGTHVKIKNTANSNGRYINRKKETSLNFMVAGDSDFKIRYILGGSYGSSHDACMFSLSDLEIFAKNNLKIYYNSDLNLHNYKQYHILGDSAYPSREYMKTPVKGELTIEDQEWNDMLIPQRQVIERIFGYFKGKFQKFRDEIDNLDLDFVSKLFFASAIIYNITIKERISVELEEEVLRIIESDEDNK</sequence>
<comment type="caution">
    <text evidence="9">The sequence shown here is derived from an EMBL/GenBank/DDBJ whole genome shotgun (WGS) entry which is preliminary data.</text>
</comment>
<evidence type="ECO:0000256" key="2">
    <source>
        <dbReference type="ARBA" id="ARBA00004123"/>
    </source>
</evidence>
<dbReference type="GO" id="GO:0016787">
    <property type="term" value="F:hydrolase activity"/>
    <property type="evidence" value="ECO:0007669"/>
    <property type="project" value="UniProtKB-KW"/>
</dbReference>
<evidence type="ECO:0000313" key="9">
    <source>
        <dbReference type="EMBL" id="ORD99218.1"/>
    </source>
</evidence>
<evidence type="ECO:0000259" key="8">
    <source>
        <dbReference type="Pfam" id="PF13359"/>
    </source>
</evidence>
<reference evidence="9 10" key="1">
    <citation type="journal article" date="2017" name="Environ. Microbiol.">
        <title>Decay of the glycolytic pathway and adaptation to intranuclear parasitism within Enterocytozoonidae microsporidia.</title>
        <authorList>
            <person name="Wiredu Boakye D."/>
            <person name="Jaroenlak P."/>
            <person name="Prachumwat A."/>
            <person name="Williams T.A."/>
            <person name="Bateman K.S."/>
            <person name="Itsathitphaisarn O."/>
            <person name="Sritunyalucksana K."/>
            <person name="Paszkiewicz K.H."/>
            <person name="Moore K.A."/>
            <person name="Stentiford G.D."/>
            <person name="Williams B.A."/>
        </authorList>
    </citation>
    <scope>NUCLEOTIDE SEQUENCE [LARGE SCALE GENOMIC DNA]</scope>
    <source>
        <strain evidence="10">canceri</strain>
    </source>
</reference>
<dbReference type="InterPro" id="IPR027806">
    <property type="entry name" value="HARBI1_dom"/>
</dbReference>
<dbReference type="VEuPathDB" id="MicrosporidiaDB:HERIO_357"/>
<protein>
    <submittedName>
        <fullName evidence="9">HARB1</fullName>
    </submittedName>
</protein>
<dbReference type="PANTHER" id="PTHR22930:SF85">
    <property type="entry name" value="GH03217P-RELATED"/>
    <property type="match status" value="1"/>
</dbReference>
<name>A0A1X0QHG7_9MICR</name>
<accession>A0A1X0QHG7</accession>
<dbReference type="AlphaFoldDB" id="A0A1X0QHG7"/>
<comment type="cofactor">
    <cofactor evidence="1">
        <name>a divalent metal cation</name>
        <dbReference type="ChEBI" id="CHEBI:60240"/>
    </cofactor>
</comment>
<dbReference type="PANTHER" id="PTHR22930">
    <property type="match status" value="1"/>
</dbReference>
<keyword evidence="4" id="KW-0540">Nuclease</keyword>
<dbReference type="VEuPathDB" id="MicrosporidiaDB:HERIO_2025"/>
<dbReference type="Pfam" id="PF13359">
    <property type="entry name" value="DDE_Tnp_4"/>
    <property type="match status" value="1"/>
</dbReference>
<dbReference type="EMBL" id="LTAI01000261">
    <property type="protein sequence ID" value="ORD99218.1"/>
    <property type="molecule type" value="Genomic_DNA"/>
</dbReference>
<dbReference type="InterPro" id="IPR045249">
    <property type="entry name" value="HARBI1-like"/>
</dbReference>
<dbReference type="GO" id="GO:0005634">
    <property type="term" value="C:nucleus"/>
    <property type="evidence" value="ECO:0007669"/>
    <property type="project" value="UniProtKB-SubCell"/>
</dbReference>
<feature type="domain" description="DDE Tnp4" evidence="8">
    <location>
        <begin position="156"/>
        <end position="318"/>
    </location>
</feature>
<evidence type="ECO:0000256" key="3">
    <source>
        <dbReference type="ARBA" id="ARBA00006958"/>
    </source>
</evidence>
<dbReference type="GO" id="GO:0004518">
    <property type="term" value="F:nuclease activity"/>
    <property type="evidence" value="ECO:0007669"/>
    <property type="project" value="UniProtKB-KW"/>
</dbReference>
<comment type="similarity">
    <text evidence="3">Belongs to the HARBI1 family.</text>
</comment>
<comment type="subcellular location">
    <subcellularLocation>
        <location evidence="2">Nucleus</location>
    </subcellularLocation>
</comment>
<dbReference type="VEuPathDB" id="MicrosporidiaDB:A0H76_1207"/>
<evidence type="ECO:0000256" key="7">
    <source>
        <dbReference type="ARBA" id="ARBA00023242"/>
    </source>
</evidence>
<dbReference type="Proteomes" id="UP000192501">
    <property type="component" value="Unassembled WGS sequence"/>
</dbReference>
<evidence type="ECO:0000256" key="1">
    <source>
        <dbReference type="ARBA" id="ARBA00001968"/>
    </source>
</evidence>
<evidence type="ECO:0000256" key="5">
    <source>
        <dbReference type="ARBA" id="ARBA00022723"/>
    </source>
</evidence>
<proteinExistence type="inferred from homology"/>
<keyword evidence="6" id="KW-0378">Hydrolase</keyword>
<keyword evidence="7" id="KW-0539">Nucleus</keyword>
<dbReference type="GO" id="GO:0046872">
    <property type="term" value="F:metal ion binding"/>
    <property type="evidence" value="ECO:0007669"/>
    <property type="project" value="UniProtKB-KW"/>
</dbReference>
<evidence type="ECO:0000256" key="4">
    <source>
        <dbReference type="ARBA" id="ARBA00022722"/>
    </source>
</evidence>
<evidence type="ECO:0000256" key="6">
    <source>
        <dbReference type="ARBA" id="ARBA00022801"/>
    </source>
</evidence>
<keyword evidence="5" id="KW-0479">Metal-binding</keyword>